<gene>
    <name evidence="2" type="ORF">HG542_23255</name>
</gene>
<dbReference type="EMBL" id="JABBXF010000058">
    <property type="protein sequence ID" value="NVK80555.1"/>
    <property type="molecule type" value="Genomic_DNA"/>
</dbReference>
<evidence type="ECO:0000313" key="3">
    <source>
        <dbReference type="Proteomes" id="UP000587462"/>
    </source>
</evidence>
<sequence>MTVIVLCALAAWVAQRAAAVFHDGVRPFLLDFVQGRSTRRATATVSFGLSAGFVFGLGAPLALSTGVLNPWLVFLPTDVLGLVSPRRWLAAALGAAWGAVVVFGVGGADSLVHKLPVDFVTAMQQMATPILHLFALFPVLAVARQFGRLSGALCGVLELALTVMSLKLWPKIFPGSIAMAAGVLVLVGLALHRDTGRRGTADTGPGRPAGAEEDPTAGLFRAGALRLRSHLPLLMLLGAGVCLLCQAHVFGGGEASGFLIAKGDHGGAAQVDFYRALGFIPLIATTALASGAYGVAGFTLVYPVGYLLPGPWLALAAGALLFAAEVMLLSWAGRALGGLPSVRDASGQLRNAITETLHLAVLLGSLAAANAMGGGPGILIVGGLYLFNEATGRPVTRVAAAPAAVVAGGVLLNVLYWMHLFTPVAR</sequence>
<feature type="transmembrane region" description="Helical" evidence="1">
    <location>
        <begin position="273"/>
        <end position="300"/>
    </location>
</feature>
<keyword evidence="1" id="KW-1133">Transmembrane helix</keyword>
<evidence type="ECO:0000256" key="1">
    <source>
        <dbReference type="SAM" id="Phobius"/>
    </source>
</evidence>
<feature type="transmembrane region" description="Helical" evidence="1">
    <location>
        <begin position="172"/>
        <end position="191"/>
    </location>
</feature>
<accession>A0A7Y7B7N9</accession>
<feature type="transmembrane region" description="Helical" evidence="1">
    <location>
        <begin position="359"/>
        <end position="387"/>
    </location>
</feature>
<feature type="transmembrane region" description="Helical" evidence="1">
    <location>
        <begin position="43"/>
        <end position="68"/>
    </location>
</feature>
<keyword evidence="1" id="KW-0472">Membrane</keyword>
<proteinExistence type="predicted"/>
<organism evidence="2 3">
    <name type="scientific">Streptomyces morookaense</name>
    <name type="common">Streptoverticillium morookaense</name>
    <dbReference type="NCBI Taxonomy" id="1970"/>
    <lineage>
        <taxon>Bacteria</taxon>
        <taxon>Bacillati</taxon>
        <taxon>Actinomycetota</taxon>
        <taxon>Actinomycetes</taxon>
        <taxon>Kitasatosporales</taxon>
        <taxon>Streptomycetaceae</taxon>
        <taxon>Streptomyces</taxon>
    </lineage>
</organism>
<dbReference type="Pfam" id="PF10797">
    <property type="entry name" value="YhfT"/>
    <property type="match status" value="1"/>
</dbReference>
<name>A0A7Y7B7N9_STRMO</name>
<feature type="transmembrane region" description="Helical" evidence="1">
    <location>
        <begin position="88"/>
        <end position="106"/>
    </location>
</feature>
<feature type="transmembrane region" description="Helical" evidence="1">
    <location>
        <begin position="126"/>
        <end position="142"/>
    </location>
</feature>
<feature type="transmembrane region" description="Helical" evidence="1">
    <location>
        <begin position="399"/>
        <end position="418"/>
    </location>
</feature>
<keyword evidence="1" id="KW-0812">Transmembrane</keyword>
<feature type="transmembrane region" description="Helical" evidence="1">
    <location>
        <begin position="231"/>
        <end position="253"/>
    </location>
</feature>
<dbReference type="AlphaFoldDB" id="A0A7Y7B7N9"/>
<protein>
    <submittedName>
        <fullName evidence="2">Permease</fullName>
    </submittedName>
</protein>
<reference evidence="2 3" key="1">
    <citation type="submission" date="2020-04" db="EMBL/GenBank/DDBJ databases">
        <title>Draft Genome Sequence of Streptomyces morookaense DSM 40503, an 8-azaguanine-producing strain.</title>
        <authorList>
            <person name="Qi J."/>
            <person name="Gao J.-M."/>
        </authorList>
    </citation>
    <scope>NUCLEOTIDE SEQUENCE [LARGE SCALE GENOMIC DNA]</scope>
    <source>
        <strain evidence="2 3">DSM 40503</strain>
    </source>
</reference>
<feature type="transmembrane region" description="Helical" evidence="1">
    <location>
        <begin position="312"/>
        <end position="332"/>
    </location>
</feature>
<dbReference type="InterPro" id="IPR019733">
    <property type="entry name" value="Uncharacterised_YhfT"/>
</dbReference>
<comment type="caution">
    <text evidence="2">The sequence shown here is derived from an EMBL/GenBank/DDBJ whole genome shotgun (WGS) entry which is preliminary data.</text>
</comment>
<dbReference type="Proteomes" id="UP000587462">
    <property type="component" value="Unassembled WGS sequence"/>
</dbReference>
<evidence type="ECO:0000313" key="2">
    <source>
        <dbReference type="EMBL" id="NVK80555.1"/>
    </source>
</evidence>
<keyword evidence="3" id="KW-1185">Reference proteome</keyword>